<dbReference type="SUPFAM" id="SSF63411">
    <property type="entry name" value="LuxS/MPP-like metallohydrolase"/>
    <property type="match status" value="2"/>
</dbReference>
<feature type="transmembrane region" description="Helical" evidence="1">
    <location>
        <begin position="39"/>
        <end position="63"/>
    </location>
</feature>
<evidence type="ECO:0000313" key="4">
    <source>
        <dbReference type="Proteomes" id="UP001611383"/>
    </source>
</evidence>
<keyword evidence="1" id="KW-0812">Transmembrane</keyword>
<evidence type="ECO:0000256" key="1">
    <source>
        <dbReference type="SAM" id="Phobius"/>
    </source>
</evidence>
<protein>
    <submittedName>
        <fullName evidence="3">Insulinase family protein</fullName>
    </submittedName>
</protein>
<feature type="domain" description="Peptidase M16 C-terminal" evidence="2">
    <location>
        <begin position="228"/>
        <end position="336"/>
    </location>
</feature>
<organism evidence="3 4">
    <name type="scientific">Archangium minus</name>
    <dbReference type="NCBI Taxonomy" id="83450"/>
    <lineage>
        <taxon>Bacteria</taxon>
        <taxon>Pseudomonadati</taxon>
        <taxon>Myxococcota</taxon>
        <taxon>Myxococcia</taxon>
        <taxon>Myxococcales</taxon>
        <taxon>Cystobacterineae</taxon>
        <taxon>Archangiaceae</taxon>
        <taxon>Archangium</taxon>
    </lineage>
</organism>
<dbReference type="InterPro" id="IPR011249">
    <property type="entry name" value="Metalloenz_LuxS/M16"/>
</dbReference>
<dbReference type="Pfam" id="PF05193">
    <property type="entry name" value="Peptidase_M16_C"/>
    <property type="match status" value="1"/>
</dbReference>
<name>A0ABY9WIB3_9BACT</name>
<evidence type="ECO:0000313" key="3">
    <source>
        <dbReference type="EMBL" id="WNG42934.1"/>
    </source>
</evidence>
<keyword evidence="1" id="KW-0472">Membrane</keyword>
<proteinExistence type="predicted"/>
<sequence length="456" mass="49835">MAGGARGRKGGAHGNLREQACLDPLSVTSPYGVMRFTRLALSFAASVALLLLAPSVLAAPFAVETSRASPNHPLLVLAPREAKRSTLTIVFNVGAADDGMVNGLTRISQHALLHANARGSYESLSTALYGAAASLEMHTGLHESRFTLTASPEDFDALARTLLTTVLSPKLDPRRYEAALERADNDSQPIDPEVWLELLLVRAMLEEETRYKDPNLGSLSDAQGMPLNAVREHISKLLAPCNATVIATGRFDAKALRKLVSGFSGGTVLERKRPTFKLPYKRRTPASREVQVLAYPIRIQTPRDAAAARVLATLLEERLFQRFRNAGVGYSFASEPVFTASLDALALILPAAERSGIDLGPFLREEVRAVSEGQLEPGAFERHQKANLIRLRLADREPLEVAEALRTARERPAWYNPELPAALETLTPEALRDVASTWLREESSIQLHFLTVTEGR</sequence>
<keyword evidence="4" id="KW-1185">Reference proteome</keyword>
<accession>A0ABY9WIB3</accession>
<dbReference type="Gene3D" id="3.30.830.10">
    <property type="entry name" value="Metalloenzyme, LuxS/M16 peptidase-like"/>
    <property type="match status" value="2"/>
</dbReference>
<dbReference type="EMBL" id="CP043494">
    <property type="protein sequence ID" value="WNG42934.1"/>
    <property type="molecule type" value="Genomic_DNA"/>
</dbReference>
<keyword evidence="1" id="KW-1133">Transmembrane helix</keyword>
<dbReference type="InterPro" id="IPR007863">
    <property type="entry name" value="Peptidase_M16_C"/>
</dbReference>
<evidence type="ECO:0000259" key="2">
    <source>
        <dbReference type="Pfam" id="PF05193"/>
    </source>
</evidence>
<gene>
    <name evidence="3" type="ORF">F0U60_01605</name>
</gene>
<dbReference type="Proteomes" id="UP001611383">
    <property type="component" value="Chromosome"/>
</dbReference>
<reference evidence="3 4" key="1">
    <citation type="submission" date="2019-08" db="EMBL/GenBank/DDBJ databases">
        <title>Archangium and Cystobacter genomes.</title>
        <authorList>
            <person name="Chen I.-C.K."/>
            <person name="Wielgoss S."/>
        </authorList>
    </citation>
    <scope>NUCLEOTIDE SEQUENCE [LARGE SCALE GENOMIC DNA]</scope>
    <source>
        <strain evidence="3 4">Cbm 6</strain>
    </source>
</reference>